<proteinExistence type="predicted"/>
<evidence type="ECO:0000256" key="1">
    <source>
        <dbReference type="SAM" id="MobiDB-lite"/>
    </source>
</evidence>
<dbReference type="AlphaFoldDB" id="A0A1I7Z1Y7"/>
<organism evidence="2 3">
    <name type="scientific">Steinernema glaseri</name>
    <dbReference type="NCBI Taxonomy" id="37863"/>
    <lineage>
        <taxon>Eukaryota</taxon>
        <taxon>Metazoa</taxon>
        <taxon>Ecdysozoa</taxon>
        <taxon>Nematoda</taxon>
        <taxon>Chromadorea</taxon>
        <taxon>Rhabditida</taxon>
        <taxon>Tylenchina</taxon>
        <taxon>Panagrolaimomorpha</taxon>
        <taxon>Strongyloidoidea</taxon>
        <taxon>Steinernematidae</taxon>
        <taxon>Steinernema</taxon>
    </lineage>
</organism>
<feature type="region of interest" description="Disordered" evidence="1">
    <location>
        <begin position="79"/>
        <end position="133"/>
    </location>
</feature>
<reference evidence="3" key="1">
    <citation type="submission" date="2016-11" db="UniProtKB">
        <authorList>
            <consortium name="WormBaseParasite"/>
        </authorList>
    </citation>
    <scope>IDENTIFICATION</scope>
</reference>
<accession>A0A1I7Z1Y7</accession>
<protein>
    <submittedName>
        <fullName evidence="3">Uncharacterized protein</fullName>
    </submittedName>
</protein>
<dbReference type="WBParaSite" id="L893_g22015.t1">
    <property type="protein sequence ID" value="L893_g22015.t1"/>
    <property type="gene ID" value="L893_g22015"/>
</dbReference>
<evidence type="ECO:0000313" key="3">
    <source>
        <dbReference type="WBParaSite" id="L893_g22015.t1"/>
    </source>
</evidence>
<name>A0A1I7Z1Y7_9BILA</name>
<feature type="compositionally biased region" description="Basic residues" evidence="1">
    <location>
        <begin position="83"/>
        <end position="94"/>
    </location>
</feature>
<sequence>MRQISLRRCCLLHEVTSAAKQTTKVDVFVIARGDVSDGISETSFEGLGESTWNRFRNENRFSITRSLVSWKADARERAEVRGQKRRRKRGRVVKRSFAGGEAPRDGGSSAAVENGYEQEIGTTGTTNDGKMLEPSGWGVKKATIFRLYF</sequence>
<evidence type="ECO:0000313" key="2">
    <source>
        <dbReference type="Proteomes" id="UP000095287"/>
    </source>
</evidence>
<dbReference type="Proteomes" id="UP000095287">
    <property type="component" value="Unplaced"/>
</dbReference>
<keyword evidence="2" id="KW-1185">Reference proteome</keyword>